<dbReference type="PANTHER" id="PTHR34294:SF1">
    <property type="entry name" value="TRANSCRIPTIONAL REGULATOR LSRR"/>
    <property type="match status" value="1"/>
</dbReference>
<name>A0A6A7K6V3_9FIRM</name>
<comment type="similarity">
    <text evidence="1">Belongs to the SorC transcriptional regulatory family.</text>
</comment>
<keyword evidence="7" id="KW-1185">Reference proteome</keyword>
<evidence type="ECO:0000256" key="3">
    <source>
        <dbReference type="ARBA" id="ARBA00023125"/>
    </source>
</evidence>
<evidence type="ECO:0000313" key="6">
    <source>
        <dbReference type="EMBL" id="MPW25115.1"/>
    </source>
</evidence>
<gene>
    <name evidence="6" type="ORF">GC105_04845</name>
</gene>
<keyword evidence="2" id="KW-0805">Transcription regulation</keyword>
<proteinExistence type="inferred from homology"/>
<protein>
    <submittedName>
        <fullName evidence="6">Sugar-binding transcriptional regulator</fullName>
    </submittedName>
</protein>
<evidence type="ECO:0000256" key="2">
    <source>
        <dbReference type="ARBA" id="ARBA00023015"/>
    </source>
</evidence>
<dbReference type="EMBL" id="WHNX01000006">
    <property type="protein sequence ID" value="MPW25115.1"/>
    <property type="molecule type" value="Genomic_DNA"/>
</dbReference>
<dbReference type="Gene3D" id="3.40.50.1360">
    <property type="match status" value="1"/>
</dbReference>
<evidence type="ECO:0000256" key="4">
    <source>
        <dbReference type="ARBA" id="ARBA00023163"/>
    </source>
</evidence>
<dbReference type="Gene3D" id="1.10.10.60">
    <property type="entry name" value="Homeodomain-like"/>
    <property type="match status" value="1"/>
</dbReference>
<evidence type="ECO:0000256" key="1">
    <source>
        <dbReference type="ARBA" id="ARBA00010466"/>
    </source>
</evidence>
<feature type="domain" description="Sugar-binding" evidence="5">
    <location>
        <begin position="77"/>
        <end position="329"/>
    </location>
</feature>
<keyword evidence="4" id="KW-0804">Transcription</keyword>
<dbReference type="PANTHER" id="PTHR34294">
    <property type="entry name" value="TRANSCRIPTIONAL REGULATOR-RELATED"/>
    <property type="match status" value="1"/>
</dbReference>
<evidence type="ECO:0000259" key="5">
    <source>
        <dbReference type="Pfam" id="PF04198"/>
    </source>
</evidence>
<sequence>MKKILYHEKNFKENDMASIKDIRLIVRCSKMYYEEGMKQEEIGGKLEISKATVSRLLNLAKELGIVKITVENPYSKESIELEKSLEDKFGLQEVIIADVNSNDESEVKREIAREAAKYLQRILKQDTLIGIASGTTLAEIPKYIQNNRMNKFTFVPIVGGSGQSRAEIQSNNIAVRFAKAFNADYKILHAPAMVEKLESKCAFIDDPGIKSVLSLSKNLDVALIGIGSSTSKSTVNMVAEFIKPSELVEMKEQGAVADVCNIFIDENGKSDIFETNKRVIGIDISQLKSTPITIAIAGNIEKAQAIWGVINAKLINVLITDKITAQAMLTNEVK</sequence>
<evidence type="ECO:0000313" key="7">
    <source>
        <dbReference type="Proteomes" id="UP000440004"/>
    </source>
</evidence>
<dbReference type="InterPro" id="IPR007324">
    <property type="entry name" value="Sugar-bd_dom_put"/>
</dbReference>
<dbReference type="Proteomes" id="UP000440004">
    <property type="component" value="Unassembled WGS sequence"/>
</dbReference>
<dbReference type="InterPro" id="IPR051054">
    <property type="entry name" value="SorC_transcr_regulators"/>
</dbReference>
<reference evidence="6 7" key="1">
    <citation type="submission" date="2019-10" db="EMBL/GenBank/DDBJ databases">
        <title>Alkalibaculum tamaniensis sp.nov., a new alkaliphilic acetogen, isolated on methoxylated aromatics from a mud volcano.</title>
        <authorList>
            <person name="Khomyakova M.A."/>
            <person name="Merkel A.Y."/>
            <person name="Bonch-Osmolovskaya E.A."/>
            <person name="Slobodkin A.I."/>
        </authorList>
    </citation>
    <scope>NUCLEOTIDE SEQUENCE [LARGE SCALE GENOMIC DNA]</scope>
    <source>
        <strain evidence="6 7">M08DMB</strain>
    </source>
</reference>
<dbReference type="GO" id="GO:0030246">
    <property type="term" value="F:carbohydrate binding"/>
    <property type="evidence" value="ECO:0007669"/>
    <property type="project" value="InterPro"/>
</dbReference>
<accession>A0A6A7K6V3</accession>
<dbReference type="SUPFAM" id="SSF100950">
    <property type="entry name" value="NagB/RpiA/CoA transferase-like"/>
    <property type="match status" value="1"/>
</dbReference>
<keyword evidence="3" id="KW-0238">DNA-binding</keyword>
<organism evidence="6 7">
    <name type="scientific">Alkalibaculum sporogenes</name>
    <dbReference type="NCBI Taxonomy" id="2655001"/>
    <lineage>
        <taxon>Bacteria</taxon>
        <taxon>Bacillati</taxon>
        <taxon>Bacillota</taxon>
        <taxon>Clostridia</taxon>
        <taxon>Eubacteriales</taxon>
        <taxon>Eubacteriaceae</taxon>
        <taxon>Alkalibaculum</taxon>
    </lineage>
</organism>
<dbReference type="AlphaFoldDB" id="A0A6A7K6V3"/>
<comment type="caution">
    <text evidence="6">The sequence shown here is derived from an EMBL/GenBank/DDBJ whole genome shotgun (WGS) entry which is preliminary data.</text>
</comment>
<dbReference type="InterPro" id="IPR037171">
    <property type="entry name" value="NagB/RpiA_transferase-like"/>
</dbReference>
<dbReference type="Pfam" id="PF04198">
    <property type="entry name" value="Sugar-bind"/>
    <property type="match status" value="1"/>
</dbReference>
<dbReference type="GO" id="GO:0003677">
    <property type="term" value="F:DNA binding"/>
    <property type="evidence" value="ECO:0007669"/>
    <property type="project" value="UniProtKB-KW"/>
</dbReference>